<dbReference type="KEGG" id="mea:Mex_1p3939"/>
<proteinExistence type="predicted"/>
<dbReference type="STRING" id="272630.MexAM1_META1p3939"/>
<reference evidence="1 2" key="1">
    <citation type="journal article" date="2009" name="PLoS ONE">
        <title>Methylobacterium genome sequences: a reference blueprint to investigate microbial metabolism of C1 compounds from natural and industrial sources.</title>
        <authorList>
            <person name="Vuilleumier S."/>
            <person name="Chistoserdova L."/>
            <person name="Lee M.-C."/>
            <person name="Bringel F."/>
            <person name="Lajus A."/>
            <person name="Zhou Y."/>
            <person name="Gourion B."/>
            <person name="Barbe V."/>
            <person name="Chang J."/>
            <person name="Cruveiller S."/>
            <person name="Dossat C."/>
            <person name="Gillett W."/>
            <person name="Gruffaz C."/>
            <person name="Haugen E."/>
            <person name="Hourcade E."/>
            <person name="Levy R."/>
            <person name="Mangenot S."/>
            <person name="Muller E."/>
            <person name="Nadalig T."/>
            <person name="Pagni M."/>
            <person name="Penny C."/>
            <person name="Peyraud R."/>
            <person name="Robinson D.G."/>
            <person name="Roche D."/>
            <person name="Rouy Z."/>
            <person name="Saenampechek C."/>
            <person name="Salvignol G."/>
            <person name="Vallenet D."/>
            <person name="Wu Z."/>
            <person name="Marx C.J."/>
            <person name="Vorholt J.A."/>
            <person name="Olson M.V."/>
            <person name="Kaul R."/>
            <person name="Weissenbach J."/>
            <person name="Medigue C."/>
            <person name="Lidstrom M.E."/>
        </authorList>
    </citation>
    <scope>NUCLEOTIDE SEQUENCE [LARGE SCALE GENOMIC DNA]</scope>
    <source>
        <strain evidence="2">ATCC 14718 / DSM 1338 / JCM 2805 / NCIMB 9133 / AM1</strain>
    </source>
</reference>
<dbReference type="AlphaFoldDB" id="C5B0N5"/>
<protein>
    <submittedName>
        <fullName evidence="1">Uncharacterized protein</fullName>
    </submittedName>
</protein>
<sequence length="62" mass="6954">MDLLEKPFDEGMQADVAAHVLVATAVDLWRANYGDAQVGEALKRAIDRRLEKPAGYWGDRRP</sequence>
<dbReference type="HOGENOM" id="CLU_2899045_0_0_5"/>
<organism evidence="1 2">
    <name type="scientific">Methylorubrum extorquens (strain ATCC 14718 / DSM 1338 / JCM 2805 / NCIMB 9133 / AM1)</name>
    <name type="common">Methylobacterium extorquens</name>
    <dbReference type="NCBI Taxonomy" id="272630"/>
    <lineage>
        <taxon>Bacteria</taxon>
        <taxon>Pseudomonadati</taxon>
        <taxon>Pseudomonadota</taxon>
        <taxon>Alphaproteobacteria</taxon>
        <taxon>Hyphomicrobiales</taxon>
        <taxon>Methylobacteriaceae</taxon>
        <taxon>Methylorubrum</taxon>
    </lineage>
</organism>
<dbReference type="Proteomes" id="UP000009081">
    <property type="component" value="Chromosome"/>
</dbReference>
<accession>C5B0N5</accession>
<evidence type="ECO:0000313" key="1">
    <source>
        <dbReference type="EMBL" id="ACS41622.1"/>
    </source>
</evidence>
<name>C5B0N5_METEA</name>
<gene>
    <name evidence="1" type="ordered locus">MexAM1_META1p3939</name>
</gene>
<dbReference type="EMBL" id="CP001510">
    <property type="protein sequence ID" value="ACS41622.1"/>
    <property type="molecule type" value="Genomic_DNA"/>
</dbReference>
<keyword evidence="2" id="KW-1185">Reference proteome</keyword>
<evidence type="ECO:0000313" key="2">
    <source>
        <dbReference type="Proteomes" id="UP000009081"/>
    </source>
</evidence>